<keyword evidence="2" id="KW-0812">Transmembrane</keyword>
<dbReference type="RefSeq" id="WP_345617771.1">
    <property type="nucleotide sequence ID" value="NZ_BAABIG010000010.1"/>
</dbReference>
<evidence type="ECO:0000256" key="1">
    <source>
        <dbReference type="SAM" id="MobiDB-lite"/>
    </source>
</evidence>
<dbReference type="InterPro" id="IPR008258">
    <property type="entry name" value="Transglycosylase_SLT_dom_1"/>
</dbReference>
<dbReference type="Gene3D" id="1.10.530.10">
    <property type="match status" value="1"/>
</dbReference>
<feature type="compositionally biased region" description="Basic and acidic residues" evidence="1">
    <location>
        <begin position="273"/>
        <end position="282"/>
    </location>
</feature>
<comment type="caution">
    <text evidence="4">The sequence shown here is derived from an EMBL/GenBank/DDBJ whole genome shotgun (WGS) entry which is preliminary data.</text>
</comment>
<proteinExistence type="predicted"/>
<gene>
    <name evidence="4" type="ORF">GCM10023220_11160</name>
</gene>
<dbReference type="Proteomes" id="UP001501265">
    <property type="component" value="Unassembled WGS sequence"/>
</dbReference>
<evidence type="ECO:0000259" key="3">
    <source>
        <dbReference type="Pfam" id="PF01464"/>
    </source>
</evidence>
<name>A0ABP9B1P6_9ACTN</name>
<feature type="domain" description="Transglycosylase SLT" evidence="3">
    <location>
        <begin position="116"/>
        <end position="234"/>
    </location>
</feature>
<accession>A0ABP9B1P6</accession>
<dbReference type="Pfam" id="PF01464">
    <property type="entry name" value="SLT"/>
    <property type="match status" value="1"/>
</dbReference>
<evidence type="ECO:0000313" key="5">
    <source>
        <dbReference type="Proteomes" id="UP001501265"/>
    </source>
</evidence>
<dbReference type="EMBL" id="BAABIG010000010">
    <property type="protein sequence ID" value="GAA4788396.1"/>
    <property type="molecule type" value="Genomic_DNA"/>
</dbReference>
<keyword evidence="5" id="KW-1185">Reference proteome</keyword>
<sequence>MGAGGTKKAQSSDGKGMNTALVVAGAGAGYLGCLFSPLILLLLLVGVIVVCAIGVIFWPLVIICQIFGCGGGGDGAHVDSDKVAEAFASDGKGELIEESVSADYFEYIRDAGKECDQIGPIVIAAQIQQESMFNASLVGPDGAEGISQLPPDKFDEFGEDDDDNDDTSALDAGDSIRAQGRYMCSLAEDIDTLIANNELRGKDLDRLDLTLAAYHVGLDEVKKAKGVPAQGGAQNYIFGVRTSFGMYSGAVDLPEGETYPSVSPLPLDSIGPGRREEEGIGR</sequence>
<dbReference type="CDD" id="cd00254">
    <property type="entry name" value="LT-like"/>
    <property type="match status" value="1"/>
</dbReference>
<feature type="region of interest" description="Disordered" evidence="1">
    <location>
        <begin position="258"/>
        <end position="282"/>
    </location>
</feature>
<feature type="transmembrane region" description="Helical" evidence="2">
    <location>
        <begin position="38"/>
        <end position="61"/>
    </location>
</feature>
<evidence type="ECO:0000256" key="2">
    <source>
        <dbReference type="SAM" id="Phobius"/>
    </source>
</evidence>
<protein>
    <recommendedName>
        <fullName evidence="3">Transglycosylase SLT domain-containing protein</fullName>
    </recommendedName>
</protein>
<keyword evidence="2" id="KW-1133">Transmembrane helix</keyword>
<dbReference type="SUPFAM" id="SSF53955">
    <property type="entry name" value="Lysozyme-like"/>
    <property type="match status" value="1"/>
</dbReference>
<evidence type="ECO:0000313" key="4">
    <source>
        <dbReference type="EMBL" id="GAA4788396.1"/>
    </source>
</evidence>
<dbReference type="InterPro" id="IPR023346">
    <property type="entry name" value="Lysozyme-like_dom_sf"/>
</dbReference>
<keyword evidence="2" id="KW-0472">Membrane</keyword>
<organism evidence="4 5">
    <name type="scientific">Streptomyces ziwulingensis</name>
    <dbReference type="NCBI Taxonomy" id="1045501"/>
    <lineage>
        <taxon>Bacteria</taxon>
        <taxon>Bacillati</taxon>
        <taxon>Actinomycetota</taxon>
        <taxon>Actinomycetes</taxon>
        <taxon>Kitasatosporales</taxon>
        <taxon>Streptomycetaceae</taxon>
        <taxon>Streptomyces</taxon>
    </lineage>
</organism>
<reference evidence="5" key="1">
    <citation type="journal article" date="2019" name="Int. J. Syst. Evol. Microbiol.">
        <title>The Global Catalogue of Microorganisms (GCM) 10K type strain sequencing project: providing services to taxonomists for standard genome sequencing and annotation.</title>
        <authorList>
            <consortium name="The Broad Institute Genomics Platform"/>
            <consortium name="The Broad Institute Genome Sequencing Center for Infectious Disease"/>
            <person name="Wu L."/>
            <person name="Ma J."/>
        </authorList>
    </citation>
    <scope>NUCLEOTIDE SEQUENCE [LARGE SCALE GENOMIC DNA]</scope>
    <source>
        <strain evidence="5">JCM 18081</strain>
    </source>
</reference>